<dbReference type="InterPro" id="IPR036910">
    <property type="entry name" value="HMG_box_dom_sf"/>
</dbReference>
<dbReference type="SUPFAM" id="SSF47095">
    <property type="entry name" value="HMG-box"/>
    <property type="match status" value="1"/>
</dbReference>
<evidence type="ECO:0000313" key="6">
    <source>
        <dbReference type="EMBL" id="KIM60023.1"/>
    </source>
</evidence>
<accession>A0A0C2ZE46</accession>
<dbReference type="InParanoid" id="A0A0C2ZE46"/>
<dbReference type="Pfam" id="PF00505">
    <property type="entry name" value="HMG_box"/>
    <property type="match status" value="1"/>
</dbReference>
<dbReference type="Gene3D" id="1.10.30.10">
    <property type="entry name" value="High mobility group box domain"/>
    <property type="match status" value="1"/>
</dbReference>
<feature type="compositionally biased region" description="Polar residues" evidence="4">
    <location>
        <begin position="307"/>
        <end position="321"/>
    </location>
</feature>
<evidence type="ECO:0000256" key="1">
    <source>
        <dbReference type="ARBA" id="ARBA00023125"/>
    </source>
</evidence>
<dbReference type="InterPro" id="IPR050140">
    <property type="entry name" value="SRY-related_HMG-box_TF-like"/>
</dbReference>
<dbReference type="HOGENOM" id="CLU_025635_0_0_1"/>
<feature type="compositionally biased region" description="Basic residues" evidence="4">
    <location>
        <begin position="191"/>
        <end position="203"/>
    </location>
</feature>
<dbReference type="STRING" id="1036808.A0A0C2ZE46"/>
<dbReference type="GO" id="GO:0001228">
    <property type="term" value="F:DNA-binding transcription activator activity, RNA polymerase II-specific"/>
    <property type="evidence" value="ECO:0007669"/>
    <property type="project" value="TreeGrafter"/>
</dbReference>
<reference evidence="6 7" key="1">
    <citation type="submission" date="2014-04" db="EMBL/GenBank/DDBJ databases">
        <authorList>
            <consortium name="DOE Joint Genome Institute"/>
            <person name="Kuo A."/>
            <person name="Kohler A."/>
            <person name="Nagy L.G."/>
            <person name="Floudas D."/>
            <person name="Copeland A."/>
            <person name="Barry K.W."/>
            <person name="Cichocki N."/>
            <person name="Veneault-Fourrey C."/>
            <person name="LaButti K."/>
            <person name="Lindquist E.A."/>
            <person name="Lipzen A."/>
            <person name="Lundell T."/>
            <person name="Morin E."/>
            <person name="Murat C."/>
            <person name="Sun H."/>
            <person name="Tunlid A."/>
            <person name="Henrissat B."/>
            <person name="Grigoriev I.V."/>
            <person name="Hibbett D.S."/>
            <person name="Martin F."/>
            <person name="Nordberg H.P."/>
            <person name="Cantor M.N."/>
            <person name="Hua S.X."/>
        </authorList>
    </citation>
    <scope>NUCLEOTIDE SEQUENCE [LARGE SCALE GENOMIC DNA]</scope>
    <source>
        <strain evidence="6 7">Foug A</strain>
    </source>
</reference>
<feature type="region of interest" description="Disordered" evidence="4">
    <location>
        <begin position="305"/>
        <end position="327"/>
    </location>
</feature>
<keyword evidence="7" id="KW-1185">Reference proteome</keyword>
<name>A0A0C2ZE46_9AGAM</name>
<reference evidence="7" key="2">
    <citation type="submission" date="2015-01" db="EMBL/GenBank/DDBJ databases">
        <title>Evolutionary Origins and Diversification of the Mycorrhizal Mutualists.</title>
        <authorList>
            <consortium name="DOE Joint Genome Institute"/>
            <consortium name="Mycorrhizal Genomics Consortium"/>
            <person name="Kohler A."/>
            <person name="Kuo A."/>
            <person name="Nagy L.G."/>
            <person name="Floudas D."/>
            <person name="Copeland A."/>
            <person name="Barry K.W."/>
            <person name="Cichocki N."/>
            <person name="Veneault-Fourrey C."/>
            <person name="LaButti K."/>
            <person name="Lindquist E.A."/>
            <person name="Lipzen A."/>
            <person name="Lundell T."/>
            <person name="Morin E."/>
            <person name="Murat C."/>
            <person name="Riley R."/>
            <person name="Ohm R."/>
            <person name="Sun H."/>
            <person name="Tunlid A."/>
            <person name="Henrissat B."/>
            <person name="Grigoriev I.V."/>
            <person name="Hibbett D.S."/>
            <person name="Martin F."/>
        </authorList>
    </citation>
    <scope>NUCLEOTIDE SEQUENCE [LARGE SCALE GENOMIC DNA]</scope>
    <source>
        <strain evidence="7">Foug A</strain>
    </source>
</reference>
<sequence>MTAICEHLTYPFNDIDDDDGMPPLVDNPNPPMTYTFFTDMTPITSLSADPTIAFDPLWESPVPSEPAIADIACESEPLDIQTPFYGGPERTSHSKKRDASYIPRPPNAFILFRSSFIRSQQVPEKVEGNHSTLSKIIGKFWKTLPREEREVWEAKALVAQAEHRKRYPDWRFRPGANALAKLKVKDGPSPNRRRHSQSGRKTRPRGESNANKKNRDERCTIIADLLMEGKTGVDLEDAVKKWENQNKEEVGGGQREGDPGEGEHKNEGGVTDPVEGGRTHGRSQTPDAVDTWFKIPLTAMFKRSLSAPASQSPEDLQQHSPSSHEHIRQASLGSVFANVSYDTPVASYNDTTGSGGDGADHRHAGATLESIGDLSPLVLPSLLEDAPARWNNPYNLLGPPPPSSPPVGAQDSPYAPAHAHGHAVAIEPQFANYDSPGLDDMHCFRPWSYTPAKHWAETCQPYIQMPIFINEFGGPGVYGWGDGDADGVGGAYGANGEAAMFGATNTSEPCSPVDYADTYHADTHAADELYGSVAELELVRVCPIYGPVTAKY</sequence>
<protein>
    <recommendedName>
        <fullName evidence="5">HMG box domain-containing protein</fullName>
    </recommendedName>
</protein>
<keyword evidence="1 3" id="KW-0238">DNA-binding</keyword>
<dbReference type="EMBL" id="KN822067">
    <property type="protein sequence ID" value="KIM60023.1"/>
    <property type="molecule type" value="Genomic_DNA"/>
</dbReference>
<evidence type="ECO:0000256" key="2">
    <source>
        <dbReference type="ARBA" id="ARBA00023163"/>
    </source>
</evidence>
<keyword evidence="3" id="KW-0539">Nucleus</keyword>
<evidence type="ECO:0000259" key="5">
    <source>
        <dbReference type="PROSITE" id="PS50118"/>
    </source>
</evidence>
<evidence type="ECO:0000256" key="4">
    <source>
        <dbReference type="SAM" id="MobiDB-lite"/>
    </source>
</evidence>
<evidence type="ECO:0000313" key="7">
    <source>
        <dbReference type="Proteomes" id="UP000053989"/>
    </source>
</evidence>
<feature type="compositionally biased region" description="Basic and acidic residues" evidence="4">
    <location>
        <begin position="243"/>
        <end position="267"/>
    </location>
</feature>
<dbReference type="PROSITE" id="PS50118">
    <property type="entry name" value="HMG_BOX_2"/>
    <property type="match status" value="1"/>
</dbReference>
<feature type="region of interest" description="Disordered" evidence="4">
    <location>
        <begin position="182"/>
        <end position="216"/>
    </location>
</feature>
<dbReference type="InterPro" id="IPR009071">
    <property type="entry name" value="HMG_box_dom"/>
</dbReference>
<gene>
    <name evidence="6" type="ORF">SCLCIDRAFT_26935</name>
</gene>
<dbReference type="CDD" id="cd01389">
    <property type="entry name" value="HMG-box_ROX1-like"/>
    <property type="match status" value="1"/>
</dbReference>
<dbReference type="PANTHER" id="PTHR10270">
    <property type="entry name" value="SOX TRANSCRIPTION FACTOR"/>
    <property type="match status" value="1"/>
</dbReference>
<keyword evidence="2" id="KW-0804">Transcription</keyword>
<feature type="region of interest" description="Disordered" evidence="4">
    <location>
        <begin position="243"/>
        <end position="290"/>
    </location>
</feature>
<dbReference type="PANTHER" id="PTHR10270:SF161">
    <property type="entry name" value="SEX-DETERMINING REGION Y PROTEIN"/>
    <property type="match status" value="1"/>
</dbReference>
<dbReference type="Proteomes" id="UP000053989">
    <property type="component" value="Unassembled WGS sequence"/>
</dbReference>
<feature type="domain" description="HMG box" evidence="5">
    <location>
        <begin position="102"/>
        <end position="171"/>
    </location>
</feature>
<dbReference type="GO" id="GO:0000978">
    <property type="term" value="F:RNA polymerase II cis-regulatory region sequence-specific DNA binding"/>
    <property type="evidence" value="ECO:0007669"/>
    <property type="project" value="TreeGrafter"/>
</dbReference>
<proteinExistence type="predicted"/>
<dbReference type="OrthoDB" id="6247875at2759"/>
<dbReference type="GO" id="GO:0030154">
    <property type="term" value="P:cell differentiation"/>
    <property type="evidence" value="ECO:0007669"/>
    <property type="project" value="TreeGrafter"/>
</dbReference>
<feature type="DNA-binding region" description="HMG box" evidence="3">
    <location>
        <begin position="102"/>
        <end position="171"/>
    </location>
</feature>
<dbReference type="GO" id="GO:0005634">
    <property type="term" value="C:nucleus"/>
    <property type="evidence" value="ECO:0007669"/>
    <property type="project" value="UniProtKB-UniRule"/>
</dbReference>
<organism evidence="6 7">
    <name type="scientific">Scleroderma citrinum Foug A</name>
    <dbReference type="NCBI Taxonomy" id="1036808"/>
    <lineage>
        <taxon>Eukaryota</taxon>
        <taxon>Fungi</taxon>
        <taxon>Dikarya</taxon>
        <taxon>Basidiomycota</taxon>
        <taxon>Agaricomycotina</taxon>
        <taxon>Agaricomycetes</taxon>
        <taxon>Agaricomycetidae</taxon>
        <taxon>Boletales</taxon>
        <taxon>Sclerodermatineae</taxon>
        <taxon>Sclerodermataceae</taxon>
        <taxon>Scleroderma</taxon>
    </lineage>
</organism>
<dbReference type="AlphaFoldDB" id="A0A0C2ZE46"/>
<evidence type="ECO:0000256" key="3">
    <source>
        <dbReference type="PROSITE-ProRule" id="PRU00267"/>
    </source>
</evidence>
<dbReference type="SMART" id="SM00398">
    <property type="entry name" value="HMG"/>
    <property type="match status" value="1"/>
</dbReference>